<evidence type="ECO:0000313" key="2">
    <source>
        <dbReference type="Proteomes" id="UP000009359"/>
    </source>
</evidence>
<evidence type="ECO:0008006" key="3">
    <source>
        <dbReference type="Google" id="ProtNLM"/>
    </source>
</evidence>
<dbReference type="EMBL" id="AMQK01000003">
    <property type="protein sequence ID" value="EKS46025.1"/>
    <property type="molecule type" value="Genomic_DNA"/>
</dbReference>
<reference evidence="1 2" key="1">
    <citation type="journal article" date="2013" name="Genome Announc.">
        <title>Whole Genome Sequencing and Comparative Analysis of Bartonella bacilliformis Strain INS, the Causative Agent of Carrion's Disease.</title>
        <authorList>
            <person name="Tarazona D."/>
            <person name="Padilla C."/>
            <person name="Caceres O."/>
            <person name="Montenegro J.D."/>
            <person name="Bailon H."/>
            <person name="Ventura G."/>
            <person name="Mendoza G."/>
            <person name="Anaya E."/>
            <person name="Guio H."/>
        </authorList>
    </citation>
    <scope>NUCLEOTIDE SEQUENCE [LARGE SCALE GENOMIC DNA]</scope>
    <source>
        <strain evidence="1 2">INS</strain>
    </source>
</reference>
<accession>A0ABN0IHS1</accession>
<name>A0ABN0IHS1_BARBA</name>
<protein>
    <recommendedName>
        <fullName evidence="3">DUF1036 domain-containing protein</fullName>
    </recommendedName>
</protein>
<proteinExistence type="predicted"/>
<dbReference type="GeneID" id="23672112"/>
<dbReference type="RefSeq" id="WP_005765907.1">
    <property type="nucleotide sequence ID" value="NZ_AMQK01000003.1"/>
</dbReference>
<organism evidence="1 2">
    <name type="scientific">Bartonella bacilliformis INS</name>
    <dbReference type="NCBI Taxonomy" id="1206782"/>
    <lineage>
        <taxon>Bacteria</taxon>
        <taxon>Pseudomonadati</taxon>
        <taxon>Pseudomonadota</taxon>
        <taxon>Alphaproteobacteria</taxon>
        <taxon>Hyphomicrobiales</taxon>
        <taxon>Bartonellaceae</taxon>
        <taxon>Bartonella</taxon>
    </lineage>
</organism>
<dbReference type="InterPro" id="IPR009380">
    <property type="entry name" value="DUF1036"/>
</dbReference>
<dbReference type="Proteomes" id="UP000009359">
    <property type="component" value="Unassembled WGS sequence"/>
</dbReference>
<gene>
    <name evidence="1" type="ORF">BbINS_00645</name>
</gene>
<comment type="caution">
    <text evidence="1">The sequence shown here is derived from an EMBL/GenBank/DDBJ whole genome shotgun (WGS) entry which is preliminary data.</text>
</comment>
<evidence type="ECO:0000313" key="1">
    <source>
        <dbReference type="EMBL" id="EKS46025.1"/>
    </source>
</evidence>
<keyword evidence="2" id="KW-1185">Reference proteome</keyword>
<sequence>MVYCIGCCRKSGGRDIKEQHGALQNIFLKKIRGILVNIFLLFSCLDYAQADFRVCNETQGPVGVALGYRAPSGWVSEGWWVVPTAECKTLIDGQLISRFYYMHAEDAERKNGWNGPVTMCVKDSSFLIEGVHDCFARGFQKAYFEEIDTGNQINWTVQLTESSLFDNPALNRPQVKKDPSSP</sequence>
<dbReference type="Pfam" id="PF06282">
    <property type="entry name" value="DUF1036"/>
    <property type="match status" value="1"/>
</dbReference>